<evidence type="ECO:0000313" key="7">
    <source>
        <dbReference type="Proteomes" id="UP000054359"/>
    </source>
</evidence>
<accession>A0A087T431</accession>
<feature type="domain" description="B-cell lymphoma 9 beta-catenin binding" evidence="5">
    <location>
        <begin position="457"/>
        <end position="491"/>
    </location>
</feature>
<feature type="non-terminal residue" evidence="6">
    <location>
        <position position="1655"/>
    </location>
</feature>
<feature type="compositionally biased region" description="Polar residues" evidence="4">
    <location>
        <begin position="1183"/>
        <end position="1196"/>
    </location>
</feature>
<feature type="region of interest" description="Disordered" evidence="4">
    <location>
        <begin position="603"/>
        <end position="810"/>
    </location>
</feature>
<feature type="compositionally biased region" description="Polar residues" evidence="4">
    <location>
        <begin position="175"/>
        <end position="188"/>
    </location>
</feature>
<dbReference type="InterPro" id="IPR024670">
    <property type="entry name" value="BCL9_beta-catenin-bd_dom"/>
</dbReference>
<feature type="region of interest" description="Disordered" evidence="4">
    <location>
        <begin position="1142"/>
        <end position="1196"/>
    </location>
</feature>
<feature type="region of interest" description="Disordered" evidence="4">
    <location>
        <begin position="884"/>
        <end position="959"/>
    </location>
</feature>
<dbReference type="GO" id="GO:0005634">
    <property type="term" value="C:nucleus"/>
    <property type="evidence" value="ECO:0007669"/>
    <property type="project" value="UniProtKB-SubCell"/>
</dbReference>
<feature type="compositionally biased region" description="Pro residues" evidence="4">
    <location>
        <begin position="698"/>
        <end position="710"/>
    </location>
</feature>
<evidence type="ECO:0000256" key="1">
    <source>
        <dbReference type="ARBA" id="ARBA00004123"/>
    </source>
</evidence>
<evidence type="ECO:0000256" key="2">
    <source>
        <dbReference type="ARBA" id="ARBA00009200"/>
    </source>
</evidence>
<name>A0A087T431_STEMI</name>
<feature type="compositionally biased region" description="Low complexity" evidence="4">
    <location>
        <begin position="163"/>
        <end position="174"/>
    </location>
</feature>
<feature type="compositionally biased region" description="Low complexity" evidence="4">
    <location>
        <begin position="140"/>
        <end position="150"/>
    </location>
</feature>
<sequence>MLEKKTFLECSNGTVKQDINGTDSLCHEKHNGAVASVKISSADGNGISEYFVKTEESSKSSNMNHCDDHLNISEGSFPITSSLSSSMMDIKSGSLSNMCANSCSNACATSCGSTQDTCAAANNGNGGICGNGISCNNSTSASTSAAVPSSRDNSQEVNLQPMSDIPSDSSSVTSNKENAPPSSGNSGNDIPPMSAMSNMVGSTSAPATTASVQPLPSNMVNKTSFQMETQYMQQQSQIFVFSTTLANKAAESYLSGHFPSIIAFHCAQPGTKSFLEKYPLKVQQFNRQNPAAWLNTLAQMKQSGRQMKNTLNQFPGHNLNNRFPGASVGSVTTPCPGSCNMHGPGMCSAPRGPSWPNSCGGTSLGPTMPNEMCPQPWSAQQFGLNASSSSMNHRFTSPMPHVRQMVPSGSPLLGCMNNMNSNVSGPSFPNPNLNAMQLNQGPGGPTTLTGVKVPDENLTPQQRQHREEQLAMIRKMQQLLFPEQQQMEQGQNNMGPVLAGMPQQHGPQSRFGPGDMCVHPGMDVCFSPHQSCMSDHEHAHPSSDMYMGSPVVGTGFHQQNFPAASVSAQIEWQKLQHQFYEERRKKVCSSVPLSHPAIGPQIQQTTVQQQAPQLQPQQQSISQPQTPQQQNLNSPSPSLGLNSGARIQGPPPPYHQTTRRAMPSPHPASPNPSSLSLPSPRMTSGLPSPADPSRQFPHPTPPGPRLPHPSPGSSTPAGSSSLHTTPLNSPKPHNTSGPGSNGGTLTRTPTTPSNTASTPTGTPTSSCAPVLPNSGPATPAGSCSSNRKQSQSCDIQDSNSVGSATNTNNEFVSGPCPISTSSSSQGELFCHNIHSCSQSTQKPEHCSGHSGMCQKEPSLMPVPSPQQIQYLNAFDGQELTIQKQPNTSIRDLDMMSPASMPPSMVMSAGSHSQFQSPDAASFPNTPGSCPSALENSQDSLTSRYPVSAPASMEGNMQRFTAPSPQMPGFESGPRHMMPVSQMGDNSVSRFPVAQNLEMMRMPGPGSMGHNSLDDGVGRFPGPGSQGPVFGLGSSNNMNAVSRFPGNTSEGIQRFRGPSPHPNMDIVHSRFMGSSPHMSCVDNISQSSQFNNMGSEAIPPIPSQSFPNSAQTMTSRSSPCVNNNFLVDGPISHSLQNLQKMTPPFESMSGNKVSPDVMSPMGQCSNSSVNGSNNLSIPPYGGTSPLTSSAQAGSSQRLSHFDPIASMAAMSESTVPLITAGGTTQTHQNMVTSNMNVTNMQVTGNSANNNQPGIVNFHTNMQSMQSAMQSSVACSMPNQHNQYSMHNQMAHNVGCGPQTVNNTYVNATMSIQQLNIQNVITTAPYNANTQGSNMNNHPMHAGCLGNGANTISCSVTTNHPIMHTAVTSRTSNSNMMMPGPGPRHGLQSFPGQPLVQRNVAPTGAGSPTMMARGAPFNSTNIQVKASAPNTIQYLPARQQNANPIHNRPPTLEFLQRFAAPLTNLDNKVPTHNLQYFPNSGNSNPPTVHSGVGINPASGTVAPGMMNSQRPVNMMMGPMMRGASPNVSHPSSQMFPVGSGLPGAESPMFGRPPCPSVSSQMIPMNAMSGGQNVAMFSNKQMPLPMGGIAPDATQPLPPSMGQSFNYKQSPFYGPTTADPNYAVQFHNFQQQLYATNTRGSQMNSQNSMGGQGFFGPK</sequence>
<evidence type="ECO:0000256" key="3">
    <source>
        <dbReference type="ARBA" id="ARBA00023242"/>
    </source>
</evidence>
<evidence type="ECO:0000256" key="4">
    <source>
        <dbReference type="SAM" id="MobiDB-lite"/>
    </source>
</evidence>
<gene>
    <name evidence="6" type="ORF">X975_04832</name>
</gene>
<dbReference type="OMA" id="ECNSTEH"/>
<keyword evidence="7" id="KW-1185">Reference proteome</keyword>
<feature type="compositionally biased region" description="Polar residues" evidence="4">
    <location>
        <begin position="722"/>
        <end position="738"/>
    </location>
</feature>
<feature type="compositionally biased region" description="Low complexity" evidence="4">
    <location>
        <begin position="1164"/>
        <end position="1175"/>
    </location>
</feature>
<feature type="compositionally biased region" description="Low complexity" evidence="4">
    <location>
        <begin position="711"/>
        <end position="721"/>
    </location>
</feature>
<evidence type="ECO:0000259" key="5">
    <source>
        <dbReference type="Pfam" id="PF11502"/>
    </source>
</evidence>
<reference evidence="6 7" key="1">
    <citation type="submission" date="2013-11" db="EMBL/GenBank/DDBJ databases">
        <title>Genome sequencing of Stegodyphus mimosarum.</title>
        <authorList>
            <person name="Bechsgaard J."/>
        </authorList>
    </citation>
    <scope>NUCLEOTIDE SEQUENCE [LARGE SCALE GENOMIC DNA]</scope>
</reference>
<comment type="subcellular location">
    <subcellularLocation>
        <location evidence="1">Nucleus</location>
    </subcellularLocation>
</comment>
<protein>
    <submittedName>
        <fullName evidence="6">Protein BCL9-like protein</fullName>
    </submittedName>
</protein>
<keyword evidence="3" id="KW-0539">Nucleus</keyword>
<feature type="compositionally biased region" description="Low complexity" evidence="4">
    <location>
        <begin position="603"/>
        <end position="644"/>
    </location>
</feature>
<dbReference type="EMBL" id="KK113316">
    <property type="protein sequence ID" value="KFM59870.1"/>
    <property type="molecule type" value="Genomic_DNA"/>
</dbReference>
<proteinExistence type="inferred from homology"/>
<feature type="compositionally biased region" description="Low complexity" evidence="4">
    <location>
        <begin position="671"/>
        <end position="680"/>
    </location>
</feature>
<feature type="compositionally biased region" description="Polar residues" evidence="4">
    <location>
        <begin position="781"/>
        <end position="810"/>
    </location>
</feature>
<feature type="compositionally biased region" description="Polar residues" evidence="4">
    <location>
        <begin position="911"/>
        <end position="944"/>
    </location>
</feature>
<dbReference type="Proteomes" id="UP000054359">
    <property type="component" value="Unassembled WGS sequence"/>
</dbReference>
<feature type="compositionally biased region" description="Polar residues" evidence="4">
    <location>
        <begin position="151"/>
        <end position="161"/>
    </location>
</feature>
<feature type="compositionally biased region" description="Low complexity" evidence="4">
    <location>
        <begin position="894"/>
        <end position="910"/>
    </location>
</feature>
<dbReference type="STRING" id="407821.A0A087T431"/>
<evidence type="ECO:0000313" key="6">
    <source>
        <dbReference type="EMBL" id="KFM59870.1"/>
    </source>
</evidence>
<organism evidence="6 7">
    <name type="scientific">Stegodyphus mimosarum</name>
    <name type="common">African social velvet spider</name>
    <dbReference type="NCBI Taxonomy" id="407821"/>
    <lineage>
        <taxon>Eukaryota</taxon>
        <taxon>Metazoa</taxon>
        <taxon>Ecdysozoa</taxon>
        <taxon>Arthropoda</taxon>
        <taxon>Chelicerata</taxon>
        <taxon>Arachnida</taxon>
        <taxon>Araneae</taxon>
        <taxon>Araneomorphae</taxon>
        <taxon>Entelegynae</taxon>
        <taxon>Eresoidea</taxon>
        <taxon>Eresidae</taxon>
        <taxon>Stegodyphus</taxon>
    </lineage>
</organism>
<comment type="similarity">
    <text evidence="2">Belongs to the BCL9 family.</text>
</comment>
<dbReference type="OrthoDB" id="7668649at2759"/>
<feature type="compositionally biased region" description="Low complexity" evidence="4">
    <location>
        <begin position="744"/>
        <end position="766"/>
    </location>
</feature>
<feature type="compositionally biased region" description="Polar residues" evidence="4">
    <location>
        <begin position="195"/>
        <end position="217"/>
    </location>
</feature>
<dbReference type="Pfam" id="PF11502">
    <property type="entry name" value="BCL9"/>
    <property type="match status" value="1"/>
</dbReference>
<feature type="region of interest" description="Disordered" evidence="4">
    <location>
        <begin position="140"/>
        <end position="217"/>
    </location>
</feature>